<accession>A0A2V1H5M2</accession>
<dbReference type="EMBL" id="QDDL01000001">
    <property type="protein sequence ID" value="PVZ72558.1"/>
    <property type="molecule type" value="Genomic_DNA"/>
</dbReference>
<evidence type="ECO:0000256" key="2">
    <source>
        <dbReference type="SAM" id="Phobius"/>
    </source>
</evidence>
<dbReference type="RefSeq" id="WP_116686143.1">
    <property type="nucleotide sequence ID" value="NZ_CAWNYD010000001.1"/>
</dbReference>
<feature type="region of interest" description="Disordered" evidence="1">
    <location>
        <begin position="209"/>
        <end position="230"/>
    </location>
</feature>
<dbReference type="Proteomes" id="UP000244906">
    <property type="component" value="Unassembled WGS sequence"/>
</dbReference>
<dbReference type="OrthoDB" id="7011591at2"/>
<evidence type="ECO:0000313" key="4">
    <source>
        <dbReference type="Proteomes" id="UP000244906"/>
    </source>
</evidence>
<dbReference type="AlphaFoldDB" id="A0A2V1H5M2"/>
<evidence type="ECO:0000313" key="3">
    <source>
        <dbReference type="EMBL" id="PVZ72558.1"/>
    </source>
</evidence>
<dbReference type="Pfam" id="PF07963">
    <property type="entry name" value="N_methyl"/>
    <property type="match status" value="1"/>
</dbReference>
<reference evidence="3 4" key="1">
    <citation type="submission" date="2018-04" db="EMBL/GenBank/DDBJ databases">
        <title>Thalassorhabdus spongiae gen. nov., sp. nov., isolated from a marine sponge in South-West Iceland.</title>
        <authorList>
            <person name="Knobloch S."/>
            <person name="Daussin A."/>
            <person name="Johannsson R."/>
            <person name="Marteinsson V.T."/>
        </authorList>
    </citation>
    <scope>NUCLEOTIDE SEQUENCE [LARGE SCALE GENOMIC DNA]</scope>
    <source>
        <strain evidence="3 4">Hp12</strain>
    </source>
</reference>
<proteinExistence type="predicted"/>
<keyword evidence="2" id="KW-0472">Membrane</keyword>
<dbReference type="Pfam" id="PF16074">
    <property type="entry name" value="PilW"/>
    <property type="match status" value="1"/>
</dbReference>
<dbReference type="PROSITE" id="PS00409">
    <property type="entry name" value="PROKAR_NTER_METHYL"/>
    <property type="match status" value="1"/>
</dbReference>
<gene>
    <name evidence="3" type="ORF">DC094_00450</name>
</gene>
<organism evidence="3 4">
    <name type="scientific">Pelagibaculum spongiae</name>
    <dbReference type="NCBI Taxonomy" id="2080658"/>
    <lineage>
        <taxon>Bacteria</taxon>
        <taxon>Pseudomonadati</taxon>
        <taxon>Pseudomonadota</taxon>
        <taxon>Gammaproteobacteria</taxon>
        <taxon>Oceanospirillales</taxon>
        <taxon>Pelagibaculum</taxon>
    </lineage>
</organism>
<name>A0A2V1H5M2_9GAMM</name>
<dbReference type="InterPro" id="IPR032092">
    <property type="entry name" value="PilW"/>
</dbReference>
<keyword evidence="2" id="KW-0812">Transmembrane</keyword>
<dbReference type="GO" id="GO:0043683">
    <property type="term" value="P:type IV pilus assembly"/>
    <property type="evidence" value="ECO:0007669"/>
    <property type="project" value="InterPro"/>
</dbReference>
<evidence type="ECO:0008006" key="5">
    <source>
        <dbReference type="Google" id="ProtNLM"/>
    </source>
</evidence>
<comment type="caution">
    <text evidence="3">The sequence shown here is derived from an EMBL/GenBank/DDBJ whole genome shotgun (WGS) entry which is preliminary data.</text>
</comment>
<feature type="transmembrane region" description="Helical" evidence="2">
    <location>
        <begin position="12"/>
        <end position="31"/>
    </location>
</feature>
<sequence length="248" mass="27029">MNNTKGVTLVELMIALALSTILGIALVQLYAKQKVTATELSRENRLNQELRFANQELKRWLSLIGYSALPQNSRALAFPALAATTNCPAMPAGVVITADLAKSAATPGICIRFQRTFNEQRDCLGSSITTASVVNRLFLDPANFQIKCTSQDQTGVIAENISDLNFLFLLSDTSNKHITQKISISNIASADYSRIKAIEIALLGRSANSHPSAPDYNFPPDTETKITPPDKHYYSSTSTTFSLNNVSL</sequence>
<keyword evidence="2" id="KW-1133">Transmembrane helix</keyword>
<protein>
    <recommendedName>
        <fullName evidence="5">Prepilin-type N-terminal cleavage/methylation domain-containing protein</fullName>
    </recommendedName>
</protein>
<dbReference type="InterPro" id="IPR012902">
    <property type="entry name" value="N_methyl_site"/>
</dbReference>
<keyword evidence="4" id="KW-1185">Reference proteome</keyword>
<evidence type="ECO:0000256" key="1">
    <source>
        <dbReference type="SAM" id="MobiDB-lite"/>
    </source>
</evidence>